<evidence type="ECO:0000256" key="6">
    <source>
        <dbReference type="ARBA" id="ARBA00023303"/>
    </source>
</evidence>
<dbReference type="Pfam" id="PF02537">
    <property type="entry name" value="CRCB"/>
    <property type="match status" value="1"/>
</dbReference>
<comment type="activity regulation">
    <text evidence="10">Na(+) is not transported, but it plays an essential structural role and its presence is essential for fluoride channel function.</text>
</comment>
<dbReference type="AlphaFoldDB" id="A0A1M5YWZ6"/>
<evidence type="ECO:0000256" key="8">
    <source>
        <dbReference type="ARBA" id="ARBA00035585"/>
    </source>
</evidence>
<keyword evidence="12" id="KW-1185">Reference proteome</keyword>
<sequence>MTRYLLVGAAGICGSLVRYILGKVLADKTHRSFPFGTMLINITGALLLGFVNSVGLSGNLLCLLADGFLGAYTTFSTFMYEGFSLFHDKKRLNAAVYILGSVALGVLFYTAGMAAARTLP</sequence>
<comment type="caution">
    <text evidence="10">Lacks conserved residue(s) required for the propagation of feature annotation.</text>
</comment>
<evidence type="ECO:0000256" key="10">
    <source>
        <dbReference type="HAMAP-Rule" id="MF_00454"/>
    </source>
</evidence>
<dbReference type="STRING" id="1123282.SAMN02745823_02945"/>
<keyword evidence="6 10" id="KW-0407">Ion channel</keyword>
<dbReference type="EMBL" id="FQXV01000011">
    <property type="protein sequence ID" value="SHI16557.1"/>
    <property type="molecule type" value="Genomic_DNA"/>
</dbReference>
<dbReference type="PANTHER" id="PTHR28259:SF1">
    <property type="entry name" value="FLUORIDE EXPORT PROTEIN 1-RELATED"/>
    <property type="match status" value="1"/>
</dbReference>
<keyword evidence="3 10" id="KW-0812">Transmembrane</keyword>
<organism evidence="11 12">
    <name type="scientific">Sporobacter termitidis DSM 10068</name>
    <dbReference type="NCBI Taxonomy" id="1123282"/>
    <lineage>
        <taxon>Bacteria</taxon>
        <taxon>Bacillati</taxon>
        <taxon>Bacillota</taxon>
        <taxon>Clostridia</taxon>
        <taxon>Eubacteriales</taxon>
        <taxon>Oscillospiraceae</taxon>
        <taxon>Sporobacter</taxon>
    </lineage>
</organism>
<accession>A0A1M5YWZ6</accession>
<keyword evidence="10" id="KW-0406">Ion transport</keyword>
<keyword evidence="10" id="KW-0479">Metal-binding</keyword>
<evidence type="ECO:0000256" key="5">
    <source>
        <dbReference type="ARBA" id="ARBA00023136"/>
    </source>
</evidence>
<evidence type="ECO:0000256" key="9">
    <source>
        <dbReference type="ARBA" id="ARBA00049940"/>
    </source>
</evidence>
<dbReference type="GO" id="GO:0046872">
    <property type="term" value="F:metal ion binding"/>
    <property type="evidence" value="ECO:0007669"/>
    <property type="project" value="UniProtKB-KW"/>
</dbReference>
<keyword evidence="10" id="KW-0813">Transport</keyword>
<dbReference type="GO" id="GO:0140114">
    <property type="term" value="P:cellular detoxification of fluoride"/>
    <property type="evidence" value="ECO:0007669"/>
    <property type="project" value="UniProtKB-UniRule"/>
</dbReference>
<evidence type="ECO:0000256" key="1">
    <source>
        <dbReference type="ARBA" id="ARBA00004651"/>
    </source>
</evidence>
<evidence type="ECO:0000313" key="11">
    <source>
        <dbReference type="EMBL" id="SHI16557.1"/>
    </source>
</evidence>
<dbReference type="Proteomes" id="UP000183995">
    <property type="component" value="Unassembled WGS sequence"/>
</dbReference>
<evidence type="ECO:0000256" key="2">
    <source>
        <dbReference type="ARBA" id="ARBA00022475"/>
    </source>
</evidence>
<comment type="similarity">
    <text evidence="7 10">Belongs to the fluoride channel Fluc/FEX (TC 1.A.43) family.</text>
</comment>
<dbReference type="OrthoDB" id="9815830at2"/>
<dbReference type="GO" id="GO:0005886">
    <property type="term" value="C:plasma membrane"/>
    <property type="evidence" value="ECO:0007669"/>
    <property type="project" value="UniProtKB-SubCell"/>
</dbReference>
<protein>
    <recommendedName>
        <fullName evidence="10">Fluoride-specific ion channel FluC</fullName>
    </recommendedName>
</protein>
<gene>
    <name evidence="10" type="primary">fluC</name>
    <name evidence="10" type="synonym">crcB</name>
    <name evidence="11" type="ORF">SAMN02745823_02945</name>
</gene>
<feature type="transmembrane region" description="Helical" evidence="10">
    <location>
        <begin position="95"/>
        <end position="116"/>
    </location>
</feature>
<keyword evidence="10" id="KW-0915">Sodium</keyword>
<dbReference type="HAMAP" id="MF_00454">
    <property type="entry name" value="FluC"/>
    <property type="match status" value="1"/>
</dbReference>
<comment type="subcellular location">
    <subcellularLocation>
        <location evidence="1 10">Cell membrane</location>
        <topology evidence="1 10">Multi-pass membrane protein</topology>
    </subcellularLocation>
</comment>
<feature type="binding site" evidence="10">
    <location>
        <position position="73"/>
    </location>
    <ligand>
        <name>Na(+)</name>
        <dbReference type="ChEBI" id="CHEBI:29101"/>
        <note>structural</note>
    </ligand>
</feature>
<keyword evidence="2 10" id="KW-1003">Cell membrane</keyword>
<dbReference type="InterPro" id="IPR003691">
    <property type="entry name" value="FluC"/>
</dbReference>
<feature type="binding site" evidence="10">
    <location>
        <position position="70"/>
    </location>
    <ligand>
        <name>Na(+)</name>
        <dbReference type="ChEBI" id="CHEBI:29101"/>
        <note>structural</note>
    </ligand>
</feature>
<name>A0A1M5YWZ6_9FIRM</name>
<evidence type="ECO:0000256" key="4">
    <source>
        <dbReference type="ARBA" id="ARBA00022989"/>
    </source>
</evidence>
<keyword evidence="4 10" id="KW-1133">Transmembrane helix</keyword>
<evidence type="ECO:0000256" key="7">
    <source>
        <dbReference type="ARBA" id="ARBA00035120"/>
    </source>
</evidence>
<keyword evidence="5 10" id="KW-0472">Membrane</keyword>
<dbReference type="NCBIfam" id="NF010828">
    <property type="entry name" value="PRK14232.1"/>
    <property type="match status" value="1"/>
</dbReference>
<dbReference type="PANTHER" id="PTHR28259">
    <property type="entry name" value="FLUORIDE EXPORT PROTEIN 1-RELATED"/>
    <property type="match status" value="1"/>
</dbReference>
<comment type="catalytic activity">
    <reaction evidence="8">
        <text>fluoride(in) = fluoride(out)</text>
        <dbReference type="Rhea" id="RHEA:76159"/>
        <dbReference type="ChEBI" id="CHEBI:17051"/>
    </reaction>
    <physiologicalReaction direction="left-to-right" evidence="8">
        <dbReference type="Rhea" id="RHEA:76160"/>
    </physiologicalReaction>
</comment>
<evidence type="ECO:0000313" key="12">
    <source>
        <dbReference type="Proteomes" id="UP000183995"/>
    </source>
</evidence>
<dbReference type="GO" id="GO:0062054">
    <property type="term" value="F:fluoride channel activity"/>
    <property type="evidence" value="ECO:0007669"/>
    <property type="project" value="UniProtKB-UniRule"/>
</dbReference>
<dbReference type="RefSeq" id="WP_073080504.1">
    <property type="nucleotide sequence ID" value="NZ_FQXV01000011.1"/>
</dbReference>
<comment type="function">
    <text evidence="9 10">Fluoride-specific ion channel. Important for reducing fluoride concentration in the cell, thus reducing its toxicity.</text>
</comment>
<reference evidence="11 12" key="1">
    <citation type="submission" date="2016-11" db="EMBL/GenBank/DDBJ databases">
        <authorList>
            <person name="Jaros S."/>
            <person name="Januszkiewicz K."/>
            <person name="Wedrychowicz H."/>
        </authorList>
    </citation>
    <scope>NUCLEOTIDE SEQUENCE [LARGE SCALE GENOMIC DNA]</scope>
    <source>
        <strain evidence="11 12">DSM 10068</strain>
    </source>
</reference>
<evidence type="ECO:0000256" key="3">
    <source>
        <dbReference type="ARBA" id="ARBA00022692"/>
    </source>
</evidence>
<proteinExistence type="inferred from homology"/>
<feature type="transmembrane region" description="Helical" evidence="10">
    <location>
        <begin position="32"/>
        <end position="51"/>
    </location>
</feature>